<evidence type="ECO:0000313" key="3">
    <source>
        <dbReference type="Proteomes" id="UP000507222"/>
    </source>
</evidence>
<dbReference type="EMBL" id="CAEKDK010000006">
    <property type="protein sequence ID" value="CAB4282952.1"/>
    <property type="molecule type" value="Genomic_DNA"/>
</dbReference>
<sequence length="111" mass="12852">MSSREGYLEEGFLERNWEKYLEANEGEVEVGSSKKPLGEDGPDLERWDLHKGKNQAGSEEVEEEVDGITSKLRDMVTGELRNVWDRRRQVEKSKMPRGPEFTEEEILLPQT</sequence>
<feature type="region of interest" description="Disordered" evidence="1">
    <location>
        <begin position="91"/>
        <end position="111"/>
    </location>
</feature>
<accession>A0A6J5V3S0</accession>
<reference evidence="2 3" key="1">
    <citation type="submission" date="2020-05" db="EMBL/GenBank/DDBJ databases">
        <authorList>
            <person name="Campoy J."/>
            <person name="Schneeberger K."/>
            <person name="Spophaly S."/>
        </authorList>
    </citation>
    <scope>NUCLEOTIDE SEQUENCE [LARGE SCALE GENOMIC DNA]</scope>
    <source>
        <strain evidence="2">PruArmRojPasFocal</strain>
    </source>
</reference>
<gene>
    <name evidence="2" type="ORF">CURHAP_LOCUS36661</name>
</gene>
<dbReference type="Proteomes" id="UP000507222">
    <property type="component" value="Unassembled WGS sequence"/>
</dbReference>
<proteinExistence type="predicted"/>
<evidence type="ECO:0000256" key="1">
    <source>
        <dbReference type="SAM" id="MobiDB-lite"/>
    </source>
</evidence>
<organism evidence="2 3">
    <name type="scientific">Prunus armeniaca</name>
    <name type="common">Apricot</name>
    <name type="synonym">Armeniaca vulgaris</name>
    <dbReference type="NCBI Taxonomy" id="36596"/>
    <lineage>
        <taxon>Eukaryota</taxon>
        <taxon>Viridiplantae</taxon>
        <taxon>Streptophyta</taxon>
        <taxon>Embryophyta</taxon>
        <taxon>Tracheophyta</taxon>
        <taxon>Spermatophyta</taxon>
        <taxon>Magnoliopsida</taxon>
        <taxon>eudicotyledons</taxon>
        <taxon>Gunneridae</taxon>
        <taxon>Pentapetalae</taxon>
        <taxon>rosids</taxon>
        <taxon>fabids</taxon>
        <taxon>Rosales</taxon>
        <taxon>Rosaceae</taxon>
        <taxon>Amygdaloideae</taxon>
        <taxon>Amygdaleae</taxon>
        <taxon>Prunus</taxon>
    </lineage>
</organism>
<evidence type="ECO:0000313" key="2">
    <source>
        <dbReference type="EMBL" id="CAB4282952.1"/>
    </source>
</evidence>
<feature type="compositionally biased region" description="Acidic residues" evidence="1">
    <location>
        <begin position="101"/>
        <end position="111"/>
    </location>
</feature>
<name>A0A6J5V3S0_PRUAR</name>
<dbReference type="AlphaFoldDB" id="A0A6J5V3S0"/>
<protein>
    <submittedName>
        <fullName evidence="2">Uncharacterized protein</fullName>
    </submittedName>
</protein>
<feature type="region of interest" description="Disordered" evidence="1">
    <location>
        <begin position="26"/>
        <end position="67"/>
    </location>
</feature>